<evidence type="ECO:0000313" key="12">
    <source>
        <dbReference type="Proteomes" id="UP001596113"/>
    </source>
</evidence>
<feature type="compositionally biased region" description="Low complexity" evidence="7">
    <location>
        <begin position="283"/>
        <end position="295"/>
    </location>
</feature>
<gene>
    <name evidence="11" type="ORF">ACFPOF_07390</name>
</gene>
<dbReference type="RefSeq" id="WP_378131114.1">
    <property type="nucleotide sequence ID" value="NZ_JBHSMI010000013.1"/>
</dbReference>
<evidence type="ECO:0000256" key="5">
    <source>
        <dbReference type="ARBA" id="ARBA00029447"/>
    </source>
</evidence>
<feature type="compositionally biased region" description="Low complexity" evidence="7">
    <location>
        <begin position="211"/>
        <end position="228"/>
    </location>
</feature>
<feature type="compositionally biased region" description="Acidic residues" evidence="7">
    <location>
        <begin position="233"/>
        <end position="246"/>
    </location>
</feature>
<dbReference type="InterPro" id="IPR004090">
    <property type="entry name" value="Chemotax_Me-accpt_rcpt"/>
</dbReference>
<feature type="transmembrane region" description="Helical" evidence="8">
    <location>
        <begin position="20"/>
        <end position="42"/>
    </location>
</feature>
<evidence type="ECO:0000256" key="2">
    <source>
        <dbReference type="ARBA" id="ARBA00022475"/>
    </source>
</evidence>
<keyword evidence="3 8" id="KW-0472">Membrane</keyword>
<dbReference type="SMART" id="SM00283">
    <property type="entry name" value="MA"/>
    <property type="match status" value="1"/>
</dbReference>
<evidence type="ECO:0000256" key="1">
    <source>
        <dbReference type="ARBA" id="ARBA00004236"/>
    </source>
</evidence>
<dbReference type="PROSITE" id="PS50111">
    <property type="entry name" value="CHEMOTAXIS_TRANSDUC_2"/>
    <property type="match status" value="1"/>
</dbReference>
<feature type="transmembrane region" description="Helical" evidence="8">
    <location>
        <begin position="374"/>
        <end position="392"/>
    </location>
</feature>
<dbReference type="CDD" id="cd06225">
    <property type="entry name" value="HAMP"/>
    <property type="match status" value="1"/>
</dbReference>
<dbReference type="Gene3D" id="1.10.287.950">
    <property type="entry name" value="Methyl-accepting chemotaxis protein"/>
    <property type="match status" value="1"/>
</dbReference>
<keyword evidence="4 6" id="KW-0807">Transducer</keyword>
<dbReference type="SUPFAM" id="SSF58104">
    <property type="entry name" value="Methyl-accepting chemotaxis protein (MCP) signaling domain"/>
    <property type="match status" value="1"/>
</dbReference>
<evidence type="ECO:0000259" key="9">
    <source>
        <dbReference type="PROSITE" id="PS50111"/>
    </source>
</evidence>
<reference evidence="12" key="1">
    <citation type="journal article" date="2019" name="Int. J. Syst. Evol. Microbiol.">
        <title>The Global Catalogue of Microorganisms (GCM) 10K type strain sequencing project: providing services to taxonomists for standard genome sequencing and annotation.</title>
        <authorList>
            <consortium name="The Broad Institute Genomics Platform"/>
            <consortium name="The Broad Institute Genome Sequencing Center for Infectious Disease"/>
            <person name="Wu L."/>
            <person name="Ma J."/>
        </authorList>
    </citation>
    <scope>NUCLEOTIDE SEQUENCE [LARGE SCALE GENOMIC DNA]</scope>
    <source>
        <strain evidence="12">CGMCC 1.18575</strain>
    </source>
</reference>
<keyword evidence="8" id="KW-0812">Transmembrane</keyword>
<evidence type="ECO:0000256" key="7">
    <source>
        <dbReference type="SAM" id="MobiDB-lite"/>
    </source>
</evidence>
<accession>A0ABW0HPX3</accession>
<comment type="subcellular location">
    <subcellularLocation>
        <location evidence="1">Cell membrane</location>
    </subcellularLocation>
</comment>
<dbReference type="Proteomes" id="UP001596113">
    <property type="component" value="Unassembled WGS sequence"/>
</dbReference>
<feature type="region of interest" description="Disordered" evidence="7">
    <location>
        <begin position="200"/>
        <end position="262"/>
    </location>
</feature>
<dbReference type="Pfam" id="PF00015">
    <property type="entry name" value="MCPsignal"/>
    <property type="match status" value="1"/>
</dbReference>
<comment type="similarity">
    <text evidence="5">Belongs to the methyl-accepting chemotaxis (MCP) protein family.</text>
</comment>
<feature type="domain" description="Methyl-accepting transducer" evidence="9">
    <location>
        <begin position="465"/>
        <end position="701"/>
    </location>
</feature>
<evidence type="ECO:0000256" key="3">
    <source>
        <dbReference type="ARBA" id="ARBA00023136"/>
    </source>
</evidence>
<keyword evidence="2" id="KW-1003">Cell membrane</keyword>
<sequence length="751" mass="77797">MALMTKAFGRLGKIAWLRSIHHQYLLVFMTAIVAILVVMTAVSYSFSRGLIGDGVQDKLRGETFRYVNDIHSRLLSAALTPAALAPVTEAKGVLGSKISFAAPYADEASGTAMTQATLPYFNEAGESLGIAKTTISLEGLQQYVASLHVGRNGTAFLIGGDGLIVSIKDYEKNMKAKLTEDENASLARLAERMLESAAASAGVTGGGAEGSEGSASTEAGETAESAASNDAEGGGDESVGADEGADSADSVGGATQAEGTGEDTEVALDNLGLDIDLGAEEGAPASEAPADSGASVDTGVNEDAQPAKSDVVMSSFQAGTGDDSQLVEGEGTYRKSGRTMRVYYAAIPDTDWLLALSIPESELYGPLFKLLEELGLIIIAACVAIALLAHLFNRFILNGVNEIDRLAVAMSEGDFTKRSNLRSGNELERLGDRFNHSLDGIAVALEGIGRSAKAMDVQASQMQQSADETTKAAEEIASAIQSVSTSAEREASIVQSFQDVAQDVLEQTKHVHAGTKSMKELVAGAGKATEGGNKSLADVVGQMDVIHHSVQASADHVIKLKEHSAAIDEIVTFITSIASQTSLLSLNAAVEAARAGEAGRGFSVVSSEIRKLAEQSSRAAGEISGLLATIQEAISSAALAMEAGTASTETGMGLVRGARSTFGDIGERIGKVSDQAEAVDSSAERIGQSAKAMRAAVQDLLQFASRNAADSSTIAAAAQQQNASMQQVAAAAAELAGLTNALREQVRPFRH</sequence>
<evidence type="ECO:0000256" key="4">
    <source>
        <dbReference type="ARBA" id="ARBA00023224"/>
    </source>
</evidence>
<evidence type="ECO:0000256" key="6">
    <source>
        <dbReference type="PROSITE-ProRule" id="PRU00284"/>
    </source>
</evidence>
<dbReference type="Gene3D" id="3.30.450.20">
    <property type="entry name" value="PAS domain"/>
    <property type="match status" value="3"/>
</dbReference>
<protein>
    <submittedName>
        <fullName evidence="11">Methyl-accepting chemotaxis protein</fullName>
    </submittedName>
</protein>
<dbReference type="PROSITE" id="PS50885">
    <property type="entry name" value="HAMP"/>
    <property type="match status" value="1"/>
</dbReference>
<dbReference type="PANTHER" id="PTHR32089:SF112">
    <property type="entry name" value="LYSOZYME-LIKE PROTEIN-RELATED"/>
    <property type="match status" value="1"/>
</dbReference>
<comment type="caution">
    <text evidence="11">The sequence shown here is derived from an EMBL/GenBank/DDBJ whole genome shotgun (WGS) entry which is preliminary data.</text>
</comment>
<dbReference type="InterPro" id="IPR003660">
    <property type="entry name" value="HAMP_dom"/>
</dbReference>
<feature type="region of interest" description="Disordered" evidence="7">
    <location>
        <begin position="283"/>
        <end position="307"/>
    </location>
</feature>
<dbReference type="InterPro" id="IPR004089">
    <property type="entry name" value="MCPsignal_dom"/>
</dbReference>
<evidence type="ECO:0000256" key="8">
    <source>
        <dbReference type="SAM" id="Phobius"/>
    </source>
</evidence>
<evidence type="ECO:0000313" key="11">
    <source>
        <dbReference type="EMBL" id="MFC5402559.1"/>
    </source>
</evidence>
<proteinExistence type="inferred from homology"/>
<dbReference type="EMBL" id="JBHSMI010000013">
    <property type="protein sequence ID" value="MFC5402559.1"/>
    <property type="molecule type" value="Genomic_DNA"/>
</dbReference>
<name>A0ABW0HPX3_9BACL</name>
<feature type="domain" description="HAMP" evidence="10">
    <location>
        <begin position="394"/>
        <end position="446"/>
    </location>
</feature>
<dbReference type="PRINTS" id="PR00260">
    <property type="entry name" value="CHEMTRNSDUCR"/>
</dbReference>
<dbReference type="PANTHER" id="PTHR32089">
    <property type="entry name" value="METHYL-ACCEPTING CHEMOTAXIS PROTEIN MCPB"/>
    <property type="match status" value="1"/>
</dbReference>
<organism evidence="11 12">
    <name type="scientific">Cohnella soli</name>
    <dbReference type="NCBI Taxonomy" id="425005"/>
    <lineage>
        <taxon>Bacteria</taxon>
        <taxon>Bacillati</taxon>
        <taxon>Bacillota</taxon>
        <taxon>Bacilli</taxon>
        <taxon>Bacillales</taxon>
        <taxon>Paenibacillaceae</taxon>
        <taxon>Cohnella</taxon>
    </lineage>
</organism>
<keyword evidence="12" id="KW-1185">Reference proteome</keyword>
<evidence type="ECO:0000259" key="10">
    <source>
        <dbReference type="PROSITE" id="PS50885"/>
    </source>
</evidence>
<keyword evidence="8" id="KW-1133">Transmembrane helix</keyword>